<feature type="chain" id="PRO_5016266932" evidence="1">
    <location>
        <begin position="20"/>
        <end position="413"/>
    </location>
</feature>
<dbReference type="NCBIfam" id="TIGR03790">
    <property type="entry name" value="TIGR03790 family protein"/>
    <property type="match status" value="1"/>
</dbReference>
<dbReference type="Proteomes" id="UP000248259">
    <property type="component" value="Unassembled WGS sequence"/>
</dbReference>
<reference evidence="2 3" key="1">
    <citation type="submission" date="2018-06" db="EMBL/GenBank/DDBJ databases">
        <title>Azoarcus communis strain SWub3 genome.</title>
        <authorList>
            <person name="Zorraquino Salvo V."/>
            <person name="Toubiana D."/>
            <person name="Blumwald E."/>
        </authorList>
    </citation>
    <scope>NUCLEOTIDE SEQUENCE [LARGE SCALE GENOMIC DNA]</scope>
    <source>
        <strain evidence="2 3">SWub3</strain>
    </source>
</reference>
<comment type="caution">
    <text evidence="2">The sequence shown here is derived from an EMBL/GenBank/DDBJ whole genome shotgun (WGS) entry which is preliminary data.</text>
</comment>
<proteinExistence type="predicted"/>
<name>A0A323URR2_9RHOO</name>
<evidence type="ECO:0000256" key="1">
    <source>
        <dbReference type="SAM" id="SignalP"/>
    </source>
</evidence>
<gene>
    <name evidence="2" type="ORF">DNK49_14655</name>
</gene>
<dbReference type="OrthoDB" id="420256at2"/>
<organism evidence="2 3">
    <name type="scientific">Parazoarcus communis SWub3 = DSM 12120</name>
    <dbReference type="NCBI Taxonomy" id="1121029"/>
    <lineage>
        <taxon>Bacteria</taxon>
        <taxon>Pseudomonadati</taxon>
        <taxon>Pseudomonadota</taxon>
        <taxon>Betaproteobacteria</taxon>
        <taxon>Rhodocyclales</taxon>
        <taxon>Zoogloeaceae</taxon>
        <taxon>Parazoarcus</taxon>
    </lineage>
</organism>
<dbReference type="AlphaFoldDB" id="A0A323URR2"/>
<evidence type="ECO:0000313" key="2">
    <source>
        <dbReference type="EMBL" id="PZA15712.1"/>
    </source>
</evidence>
<sequence>MRRAWWGLMLWMAMAAAWAAPTLLFEPPALEADDLGLVINELDPYSVAVGAYYAERRGVSADRVVRVRFEPGPSLPLAEFERVRAEVEARMPRTVQAYALAWTAPWRVACMSVTSAFTLGFDRAWCSDKQCAPTRASPIFDTVGRAFVDHGVRPAMLLAGESVEAARAMIDRGLEAEGTHPQATAYLAVTTDAARNSRAPWFEATAAALKSRFAVRVVHETRPAGHADAMFYFTGVPRIEGLDQLRLLPGSLADHLTSFGGVLQGGSQTSALAWLSAGASASYGTVVEPCSHPQKFPVPGLVMANYLSGATAIEAYWRSVAWPGEGVFVGDPLARPFAPVVRAVGADALRVTFHSPVRGHLVLYGAPSPIGPFRPVAQHPPLVPGTVRLMLRGLDQPFYRVVLVPEGMKPARP</sequence>
<dbReference type="InterPro" id="IPR022265">
    <property type="entry name" value="CHP03790"/>
</dbReference>
<dbReference type="EMBL" id="QKOE01000011">
    <property type="protein sequence ID" value="PZA15712.1"/>
    <property type="molecule type" value="Genomic_DNA"/>
</dbReference>
<dbReference type="RefSeq" id="WP_110526036.1">
    <property type="nucleotide sequence ID" value="NZ_QKOE01000011.1"/>
</dbReference>
<feature type="signal peptide" evidence="1">
    <location>
        <begin position="1"/>
        <end position="19"/>
    </location>
</feature>
<accession>A0A323URR2</accession>
<protein>
    <submittedName>
        <fullName evidence="2">TIGR03790 family protein</fullName>
    </submittedName>
</protein>
<keyword evidence="1" id="KW-0732">Signal</keyword>
<evidence type="ECO:0000313" key="3">
    <source>
        <dbReference type="Proteomes" id="UP000248259"/>
    </source>
</evidence>
<keyword evidence="3" id="KW-1185">Reference proteome</keyword>